<keyword evidence="4 8" id="KW-0285">Flavoprotein</keyword>
<comment type="cofactor">
    <cofactor evidence="1">
        <name>(6R)-5,10-methylene-5,6,7,8-tetrahydrofolate</name>
        <dbReference type="ChEBI" id="CHEBI:15636"/>
    </cofactor>
</comment>
<evidence type="ECO:0000259" key="11">
    <source>
        <dbReference type="PROSITE" id="PS51645"/>
    </source>
</evidence>
<dbReference type="SUPFAM" id="SSF48173">
    <property type="entry name" value="Cryptochrome/photolyase FAD-binding domain"/>
    <property type="match status" value="1"/>
</dbReference>
<evidence type="ECO:0000256" key="7">
    <source>
        <dbReference type="ARBA" id="ARBA00033999"/>
    </source>
</evidence>
<feature type="site" description="Electron transfer via tryptophanyl radical" evidence="9">
    <location>
        <position position="388"/>
    </location>
</feature>
<dbReference type="InterPro" id="IPR006050">
    <property type="entry name" value="DNA_photolyase_N"/>
</dbReference>
<evidence type="ECO:0000256" key="10">
    <source>
        <dbReference type="RuleBase" id="RU004182"/>
    </source>
</evidence>
<keyword evidence="12" id="KW-0456">Lyase</keyword>
<feature type="binding site" evidence="8">
    <location>
        <position position="278"/>
    </location>
    <ligand>
        <name>FAD</name>
        <dbReference type="ChEBI" id="CHEBI:57692"/>
    </ligand>
</feature>
<name>A0A366ED51_9BACI</name>
<dbReference type="PANTHER" id="PTHR11455">
    <property type="entry name" value="CRYPTOCHROME"/>
    <property type="match status" value="1"/>
</dbReference>
<feature type="domain" description="Photolyase/cryptochrome alpha/beta" evidence="11">
    <location>
        <begin position="3"/>
        <end position="130"/>
    </location>
</feature>
<evidence type="ECO:0000256" key="8">
    <source>
        <dbReference type="PIRSR" id="PIRSR602081-1"/>
    </source>
</evidence>
<feature type="site" description="Electron transfer via tryptophanyl radical" evidence="9">
    <location>
        <position position="365"/>
    </location>
</feature>
<evidence type="ECO:0000256" key="4">
    <source>
        <dbReference type="ARBA" id="ARBA00022630"/>
    </source>
</evidence>
<dbReference type="GO" id="GO:0032922">
    <property type="term" value="P:circadian regulation of gene expression"/>
    <property type="evidence" value="ECO:0007669"/>
    <property type="project" value="TreeGrafter"/>
</dbReference>
<evidence type="ECO:0000313" key="13">
    <source>
        <dbReference type="Proteomes" id="UP000252254"/>
    </source>
</evidence>
<dbReference type="Gene3D" id="3.40.50.620">
    <property type="entry name" value="HUPs"/>
    <property type="match status" value="1"/>
</dbReference>
<dbReference type="SUPFAM" id="SSF52425">
    <property type="entry name" value="Cryptochrome/photolyase, N-terminal domain"/>
    <property type="match status" value="1"/>
</dbReference>
<dbReference type="GO" id="GO:0071949">
    <property type="term" value="F:FAD binding"/>
    <property type="evidence" value="ECO:0007669"/>
    <property type="project" value="TreeGrafter"/>
</dbReference>
<dbReference type="InterPro" id="IPR036155">
    <property type="entry name" value="Crypto/Photolyase_N_sf"/>
</dbReference>
<dbReference type="OrthoDB" id="9772484at2"/>
<evidence type="ECO:0000313" key="12">
    <source>
        <dbReference type="EMBL" id="RBP00331.1"/>
    </source>
</evidence>
<evidence type="ECO:0000256" key="6">
    <source>
        <dbReference type="ARBA" id="ARBA00022991"/>
    </source>
</evidence>
<evidence type="ECO:0000256" key="9">
    <source>
        <dbReference type="PIRSR" id="PIRSR602081-2"/>
    </source>
</evidence>
<dbReference type="PRINTS" id="PR00147">
    <property type="entry name" value="DNAPHOTLYASE"/>
</dbReference>
<feature type="site" description="Electron transfer via tryptophanyl radical" evidence="9">
    <location>
        <position position="312"/>
    </location>
</feature>
<dbReference type="Gene3D" id="1.25.40.80">
    <property type="match status" value="1"/>
</dbReference>
<dbReference type="FunFam" id="1.10.579.10:FF:000003">
    <property type="entry name" value="Deoxyribodipyrimidine photo-lyase"/>
    <property type="match status" value="1"/>
</dbReference>
<dbReference type="Gene3D" id="1.10.579.10">
    <property type="entry name" value="DNA Cyclobutane Dipyrimidine Photolyase, subunit A, domain 3"/>
    <property type="match status" value="1"/>
</dbReference>
<dbReference type="GO" id="GO:0003904">
    <property type="term" value="F:deoxyribodipyrimidine photo-lyase activity"/>
    <property type="evidence" value="ECO:0007669"/>
    <property type="project" value="UniProtKB-EC"/>
</dbReference>
<dbReference type="InterPro" id="IPR036134">
    <property type="entry name" value="Crypto/Photolyase_FAD-like_sf"/>
</dbReference>
<dbReference type="GO" id="GO:0003677">
    <property type="term" value="F:DNA binding"/>
    <property type="evidence" value="ECO:0007669"/>
    <property type="project" value="TreeGrafter"/>
</dbReference>
<dbReference type="GO" id="GO:0000719">
    <property type="term" value="P:photoreactive repair"/>
    <property type="evidence" value="ECO:0007669"/>
    <property type="project" value="UniProtKB-ARBA"/>
</dbReference>
<proteinExistence type="inferred from homology"/>
<reference evidence="12 13" key="1">
    <citation type="submission" date="2018-06" db="EMBL/GenBank/DDBJ databases">
        <title>Genomic Encyclopedia of Type Strains, Phase IV (KMG-IV): sequencing the most valuable type-strain genomes for metagenomic binning, comparative biology and taxonomic classification.</title>
        <authorList>
            <person name="Goeker M."/>
        </authorList>
    </citation>
    <scope>NUCLEOTIDE SEQUENCE [LARGE SCALE GENOMIC DNA]</scope>
    <source>
        <strain evidence="12 13">DSM 15140</strain>
    </source>
</reference>
<gene>
    <name evidence="12" type="ORF">DES48_10292</name>
</gene>
<evidence type="ECO:0000256" key="2">
    <source>
        <dbReference type="ARBA" id="ARBA00013149"/>
    </source>
</evidence>
<dbReference type="PROSITE" id="PS51645">
    <property type="entry name" value="PHR_CRY_ALPHA_BETA"/>
    <property type="match status" value="1"/>
</dbReference>
<organism evidence="12 13">
    <name type="scientific">Paraliobacillus ryukyuensis</name>
    <dbReference type="NCBI Taxonomy" id="200904"/>
    <lineage>
        <taxon>Bacteria</taxon>
        <taxon>Bacillati</taxon>
        <taxon>Bacillota</taxon>
        <taxon>Bacilli</taxon>
        <taxon>Bacillales</taxon>
        <taxon>Bacillaceae</taxon>
        <taxon>Paraliobacillus</taxon>
    </lineage>
</organism>
<dbReference type="AlphaFoldDB" id="A0A366ED51"/>
<dbReference type="InterPro" id="IPR018394">
    <property type="entry name" value="DNA_photolyase_1_CS_C"/>
</dbReference>
<keyword evidence="13" id="KW-1185">Reference proteome</keyword>
<protein>
    <recommendedName>
        <fullName evidence="3">Deoxyribodipyrimidine photo-lyase</fullName>
        <ecNumber evidence="2">4.1.99.3</ecNumber>
    </recommendedName>
</protein>
<dbReference type="STRING" id="200904.GCA_900168775_00364"/>
<dbReference type="Pfam" id="PF00875">
    <property type="entry name" value="DNA_photolyase"/>
    <property type="match status" value="1"/>
</dbReference>
<feature type="binding site" evidence="8">
    <location>
        <position position="223"/>
    </location>
    <ligand>
        <name>FAD</name>
        <dbReference type="ChEBI" id="CHEBI:57692"/>
    </ligand>
</feature>
<comment type="cofactor">
    <cofactor evidence="8">
        <name>FAD</name>
        <dbReference type="ChEBI" id="CHEBI:57692"/>
    </cofactor>
    <text evidence="8">Binds 1 FAD per subunit.</text>
</comment>
<dbReference type="GO" id="GO:0043153">
    <property type="term" value="P:entrainment of circadian clock by photoperiod"/>
    <property type="evidence" value="ECO:0007669"/>
    <property type="project" value="TreeGrafter"/>
</dbReference>
<comment type="catalytic activity">
    <reaction evidence="7">
        <text>cyclobutadipyrimidine (in DNA) = 2 pyrimidine residues (in DNA).</text>
        <dbReference type="EC" id="4.1.99.3"/>
    </reaction>
</comment>
<dbReference type="InterPro" id="IPR014729">
    <property type="entry name" value="Rossmann-like_a/b/a_fold"/>
</dbReference>
<dbReference type="EMBL" id="QNRI01000002">
    <property type="protein sequence ID" value="RBP00331.1"/>
    <property type="molecule type" value="Genomic_DNA"/>
</dbReference>
<evidence type="ECO:0000256" key="3">
    <source>
        <dbReference type="ARBA" id="ARBA00014046"/>
    </source>
</evidence>
<feature type="binding site" evidence="8">
    <location>
        <begin position="378"/>
        <end position="380"/>
    </location>
    <ligand>
        <name>FAD</name>
        <dbReference type="ChEBI" id="CHEBI:57692"/>
    </ligand>
</feature>
<dbReference type="Proteomes" id="UP000252254">
    <property type="component" value="Unassembled WGS sequence"/>
</dbReference>
<comment type="similarity">
    <text evidence="10">Belongs to the DNA photolyase family.</text>
</comment>
<dbReference type="Pfam" id="PF03441">
    <property type="entry name" value="FAD_binding_7"/>
    <property type="match status" value="1"/>
</dbReference>
<dbReference type="InterPro" id="IPR005101">
    <property type="entry name" value="Cryptochr/Photolyase_FAD-bd"/>
</dbReference>
<keyword evidence="5 8" id="KW-0274">FAD</keyword>
<dbReference type="PROSITE" id="PS00394">
    <property type="entry name" value="DNA_PHOTOLYASES_1_1"/>
    <property type="match status" value="1"/>
</dbReference>
<sequence>MKQRTIVWFRKDLRLHDNRAFIAAARRGEVVPVFIFAPEEEDVPVGAASKWWLHHSLQALSEQLASHGIPLLLRKGTSKEILTDLLAETNADAVYFNTRYEPAIRRRDSNLIDYLKAKEIDVQTYTSELLFEPGSITNKQGEIYKIFTPFWKQARTQYVAASQAIPPTLTSGVPDQVSVGKLQDLTLLPNYLWYKKLNAYWRPGEQHALEKWQDFLNTTIMYYDDERDYPAKDGVSGLSPYLAWGEISPRMMWHDISELLAYQDINQEQEAYGQVEAFLRQIVWRDFAYHQLVSFPQVINQPLKPEFKAFQWLEDEQALTRWQKGLTGYPVVDAGMRELWETGWMHNRIRMVTASFLIKHLLIHWKEGAAWFRDTLVDHDVANNIMGWQWVAGSGYDASPFFRIFNPVTQGDKFDAAGDYVRKWVPELASLPTKYLFAPWTAPKEVLAEAGIVLGETYPNKIVDHKAARERALATYHEMKEVK</sequence>
<evidence type="ECO:0000256" key="5">
    <source>
        <dbReference type="ARBA" id="ARBA00022827"/>
    </source>
</evidence>
<evidence type="ECO:0000256" key="1">
    <source>
        <dbReference type="ARBA" id="ARBA00001932"/>
    </source>
</evidence>
<comment type="caution">
    <text evidence="12">The sequence shown here is derived from an EMBL/GenBank/DDBJ whole genome shotgun (WGS) entry which is preliminary data.</text>
</comment>
<dbReference type="PANTHER" id="PTHR11455:SF18">
    <property type="entry name" value="SI:CH1073-390K14.1"/>
    <property type="match status" value="1"/>
</dbReference>
<dbReference type="GO" id="GO:0005737">
    <property type="term" value="C:cytoplasm"/>
    <property type="evidence" value="ECO:0007669"/>
    <property type="project" value="TreeGrafter"/>
</dbReference>
<dbReference type="EC" id="4.1.99.3" evidence="2"/>
<dbReference type="PROSITE" id="PS00691">
    <property type="entry name" value="DNA_PHOTOLYASES_1_2"/>
    <property type="match status" value="1"/>
</dbReference>
<keyword evidence="6 10" id="KW-0157">Chromophore</keyword>
<dbReference type="InterPro" id="IPR002081">
    <property type="entry name" value="Cryptochrome/DNA_photolyase_1"/>
</dbReference>
<accession>A0A366ED51</accession>